<dbReference type="Proteomes" id="UP000232323">
    <property type="component" value="Unassembled WGS sequence"/>
</dbReference>
<evidence type="ECO:0000313" key="2">
    <source>
        <dbReference type="Proteomes" id="UP000232323"/>
    </source>
</evidence>
<gene>
    <name evidence="1" type="ORF">CEUSTIGMA_g2334.t1</name>
</gene>
<comment type="caution">
    <text evidence="1">The sequence shown here is derived from an EMBL/GenBank/DDBJ whole genome shotgun (WGS) entry which is preliminary data.</text>
</comment>
<protein>
    <submittedName>
        <fullName evidence="1">Uncharacterized protein</fullName>
    </submittedName>
</protein>
<dbReference type="AlphaFoldDB" id="A0A250WVN7"/>
<organism evidence="1 2">
    <name type="scientific">Chlamydomonas eustigma</name>
    <dbReference type="NCBI Taxonomy" id="1157962"/>
    <lineage>
        <taxon>Eukaryota</taxon>
        <taxon>Viridiplantae</taxon>
        <taxon>Chlorophyta</taxon>
        <taxon>core chlorophytes</taxon>
        <taxon>Chlorophyceae</taxon>
        <taxon>CS clade</taxon>
        <taxon>Chlamydomonadales</taxon>
        <taxon>Chlamydomonadaceae</taxon>
        <taxon>Chlamydomonas</taxon>
    </lineage>
</organism>
<keyword evidence="2" id="KW-1185">Reference proteome</keyword>
<dbReference type="EMBL" id="BEGY01000009">
    <property type="protein sequence ID" value="GAX74888.1"/>
    <property type="molecule type" value="Genomic_DNA"/>
</dbReference>
<evidence type="ECO:0000313" key="1">
    <source>
        <dbReference type="EMBL" id="GAX74888.1"/>
    </source>
</evidence>
<proteinExistence type="predicted"/>
<name>A0A250WVN7_9CHLO</name>
<sequence>METMRSSEKGDSKDESPKAGYYRKCSKFESVFLGLAAALPDSVKDNVSKLLKRLLSDFKKTRDAASKQLHDAANSQSAVNAGGISEFLDYCEKHSDLGIMNDVISLMLRKCHEEYLKSWRRCVSSFYYFMLQGTHEQENSKGCNKEYECENDSNTATTSYVASETKDESCSSEDEGLEAGCSGWDNDAAPATHLAVHPKPTKGGRSHVDDVAPAAAHVNHRPTLGGRAAHDDDDVPGALPAHLVNYMPTMKGKFPTVPPVVVAAAALVNSKPSKGGRAPHGGDDDDHHNLASSSAAVLVSTRHAKAWGGSFCSCCTCSSPC</sequence>
<accession>A0A250WVN7</accession>
<reference evidence="1 2" key="1">
    <citation type="submission" date="2017-08" db="EMBL/GenBank/DDBJ databases">
        <title>Acidophilic green algal genome provides insights into adaptation to an acidic environment.</title>
        <authorList>
            <person name="Hirooka S."/>
            <person name="Hirose Y."/>
            <person name="Kanesaki Y."/>
            <person name="Higuchi S."/>
            <person name="Fujiwara T."/>
            <person name="Onuma R."/>
            <person name="Era A."/>
            <person name="Ohbayashi R."/>
            <person name="Uzuka A."/>
            <person name="Nozaki H."/>
            <person name="Yoshikawa H."/>
            <person name="Miyagishima S.Y."/>
        </authorList>
    </citation>
    <scope>NUCLEOTIDE SEQUENCE [LARGE SCALE GENOMIC DNA]</scope>
    <source>
        <strain evidence="1 2">NIES-2499</strain>
    </source>
</reference>